<accession>A0ABD3TNT2</accession>
<feature type="compositionally biased region" description="Basic and acidic residues" evidence="1">
    <location>
        <begin position="257"/>
        <end position="266"/>
    </location>
</feature>
<evidence type="ECO:0000313" key="3">
    <source>
        <dbReference type="Proteomes" id="UP001634393"/>
    </source>
</evidence>
<dbReference type="PANTHER" id="PTHR33929:SF10">
    <property type="entry name" value="MEMBRANE-ASSOCIATED KINASE REGULATOR 2-RELATED"/>
    <property type="match status" value="1"/>
</dbReference>
<gene>
    <name evidence="2" type="ORF">ACJIZ3_022314</name>
</gene>
<evidence type="ECO:0000313" key="2">
    <source>
        <dbReference type="EMBL" id="KAL3837723.1"/>
    </source>
</evidence>
<dbReference type="EMBL" id="JBJXBP010000003">
    <property type="protein sequence ID" value="KAL3837723.1"/>
    <property type="molecule type" value="Genomic_DNA"/>
</dbReference>
<evidence type="ECO:0000256" key="1">
    <source>
        <dbReference type="SAM" id="MobiDB-lite"/>
    </source>
</evidence>
<name>A0ABD3TNT2_9LAMI</name>
<keyword evidence="3" id="KW-1185">Reference proteome</keyword>
<dbReference type="AlphaFoldDB" id="A0ABD3TNT2"/>
<feature type="compositionally biased region" description="Polar residues" evidence="1">
    <location>
        <begin position="235"/>
        <end position="244"/>
    </location>
</feature>
<organism evidence="2 3">
    <name type="scientific">Penstemon smallii</name>
    <dbReference type="NCBI Taxonomy" id="265156"/>
    <lineage>
        <taxon>Eukaryota</taxon>
        <taxon>Viridiplantae</taxon>
        <taxon>Streptophyta</taxon>
        <taxon>Embryophyta</taxon>
        <taxon>Tracheophyta</taxon>
        <taxon>Spermatophyta</taxon>
        <taxon>Magnoliopsida</taxon>
        <taxon>eudicotyledons</taxon>
        <taxon>Gunneridae</taxon>
        <taxon>Pentapetalae</taxon>
        <taxon>asterids</taxon>
        <taxon>lamiids</taxon>
        <taxon>Lamiales</taxon>
        <taxon>Plantaginaceae</taxon>
        <taxon>Cheloneae</taxon>
        <taxon>Penstemon</taxon>
    </lineage>
</organism>
<dbReference type="InterPro" id="IPR039619">
    <property type="entry name" value="MAKR2/5"/>
</dbReference>
<dbReference type="PANTHER" id="PTHR33929">
    <property type="entry name" value="MEMBRANE-ASSOCIATED KINASE REGULATOR 2-RELATED"/>
    <property type="match status" value="1"/>
</dbReference>
<feature type="region of interest" description="Disordered" evidence="1">
    <location>
        <begin position="235"/>
        <end position="266"/>
    </location>
</feature>
<reference evidence="2 3" key="1">
    <citation type="submission" date="2024-12" db="EMBL/GenBank/DDBJ databases">
        <title>The unique morphological basis and parallel evolutionary history of personate flowers in Penstemon.</title>
        <authorList>
            <person name="Depatie T.H."/>
            <person name="Wessinger C.A."/>
        </authorList>
    </citation>
    <scope>NUCLEOTIDE SEQUENCE [LARGE SCALE GENOMIC DNA]</scope>
    <source>
        <strain evidence="2">WTNN_2</strain>
        <tissue evidence="2">Leaf</tissue>
    </source>
</reference>
<proteinExistence type="predicted"/>
<protein>
    <recommendedName>
        <fullName evidence="4">Membrane-associated kinase regulator 2</fullName>
    </recommendedName>
</protein>
<sequence>METLGIRKFWKSSAAGADVSSDCDDVRNAALVTDDEGTDDEDSFFDLVIKPPGRAAVESPRDVFMSKNDVSNSRPNPKFKIFLLGFRKSSKTELKTSLITRDNTLRSKLLKESSDYEASSDVVSLRKSVPKYLKLIKPFYHVKASKKAKLTDSVTPSTYPVTAPVNFSPRRFSEGCRVASFKIVARNLGKSRSASAMIGVPPLRRRDDSLLEQADGIQGAILHCKKSYESSSQEYTQLFRSSSDPSHKILRPLGRNSCEEPKRYSI</sequence>
<dbReference type="Proteomes" id="UP001634393">
    <property type="component" value="Unassembled WGS sequence"/>
</dbReference>
<comment type="caution">
    <text evidence="2">The sequence shown here is derived from an EMBL/GenBank/DDBJ whole genome shotgun (WGS) entry which is preliminary data.</text>
</comment>
<evidence type="ECO:0008006" key="4">
    <source>
        <dbReference type="Google" id="ProtNLM"/>
    </source>
</evidence>